<dbReference type="GO" id="GO:0031716">
    <property type="term" value="F:calcitonin receptor binding"/>
    <property type="evidence" value="ECO:0007669"/>
    <property type="project" value="TreeGrafter"/>
</dbReference>
<evidence type="ECO:0000256" key="5">
    <source>
        <dbReference type="SAM" id="SignalP"/>
    </source>
</evidence>
<proteinExistence type="inferred from homology"/>
<dbReference type="GeneID" id="114500957"/>
<gene>
    <name evidence="7" type="primary">LOC114500957</name>
</gene>
<dbReference type="OrthoDB" id="9929923at2759"/>
<feature type="disulfide bond" evidence="3">
    <location>
        <begin position="81"/>
        <end position="86"/>
    </location>
</feature>
<comment type="similarity">
    <text evidence="1">Belongs to the calcitonin family.</text>
</comment>
<name>A0A6J2M2I4_9CHIR</name>
<dbReference type="InterPro" id="IPR021117">
    <property type="entry name" value="Calcitonin-like"/>
</dbReference>
<feature type="signal peptide" evidence="5">
    <location>
        <begin position="1"/>
        <end position="25"/>
    </location>
</feature>
<reference evidence="7" key="1">
    <citation type="submission" date="2025-08" db="UniProtKB">
        <authorList>
            <consortium name="RefSeq"/>
        </authorList>
    </citation>
    <scope>IDENTIFICATION</scope>
    <source>
        <tissue evidence="7">Muscle</tissue>
    </source>
</reference>
<evidence type="ECO:0000313" key="7">
    <source>
        <dbReference type="RefSeq" id="XP_028373494.1"/>
    </source>
</evidence>
<dbReference type="AlphaFoldDB" id="A0A6J2M2I4"/>
<accession>A0A6J2M2I4</accession>
<protein>
    <submittedName>
        <fullName evidence="7">Calcitonin gene-related peptide 1-like</fullName>
    </submittedName>
</protein>
<evidence type="ECO:0000256" key="1">
    <source>
        <dbReference type="ARBA" id="ARBA00009222"/>
    </source>
</evidence>
<evidence type="ECO:0000313" key="6">
    <source>
        <dbReference type="Proteomes" id="UP000504628"/>
    </source>
</evidence>
<dbReference type="PANTHER" id="PTHR10505:SF13">
    <property type="entry name" value="CALCITONIN GENE-RELATED PEPTIDE 1"/>
    <property type="match status" value="1"/>
</dbReference>
<dbReference type="GO" id="GO:0007189">
    <property type="term" value="P:adenylate cyclase-activating G protein-coupled receptor signaling pathway"/>
    <property type="evidence" value="ECO:0007669"/>
    <property type="project" value="TreeGrafter"/>
</dbReference>
<dbReference type="RefSeq" id="XP_028373494.1">
    <property type="nucleotide sequence ID" value="XM_028517693.2"/>
</dbReference>
<keyword evidence="6" id="KW-1185">Reference proteome</keyword>
<keyword evidence="5" id="KW-0732">Signal</keyword>
<dbReference type="GO" id="GO:0005615">
    <property type="term" value="C:extracellular space"/>
    <property type="evidence" value="ECO:0007669"/>
    <property type="project" value="TreeGrafter"/>
</dbReference>
<keyword evidence="2 3" id="KW-1015">Disulfide bond</keyword>
<dbReference type="Gene3D" id="6.10.250.2190">
    <property type="match status" value="1"/>
</dbReference>
<dbReference type="GO" id="GO:0051480">
    <property type="term" value="P:regulation of cytosolic calcium ion concentration"/>
    <property type="evidence" value="ECO:0007669"/>
    <property type="project" value="TreeGrafter"/>
</dbReference>
<dbReference type="Proteomes" id="UP000504628">
    <property type="component" value="Chromosome 6"/>
</dbReference>
<evidence type="ECO:0000256" key="3">
    <source>
        <dbReference type="PIRSR" id="PIRSR621116-50"/>
    </source>
</evidence>
<organism evidence="6 7">
    <name type="scientific">Phyllostomus discolor</name>
    <name type="common">pale spear-nosed bat</name>
    <dbReference type="NCBI Taxonomy" id="89673"/>
    <lineage>
        <taxon>Eukaryota</taxon>
        <taxon>Metazoa</taxon>
        <taxon>Chordata</taxon>
        <taxon>Craniata</taxon>
        <taxon>Vertebrata</taxon>
        <taxon>Euteleostomi</taxon>
        <taxon>Mammalia</taxon>
        <taxon>Eutheria</taxon>
        <taxon>Laurasiatheria</taxon>
        <taxon>Chiroptera</taxon>
        <taxon>Yangochiroptera</taxon>
        <taxon>Phyllostomidae</taxon>
        <taxon>Phyllostominae</taxon>
        <taxon>Phyllostomus</taxon>
    </lineage>
</organism>
<dbReference type="InterPro" id="IPR021116">
    <property type="entry name" value="Calcitonin/adrenomedullin"/>
</dbReference>
<dbReference type="GO" id="GO:0005179">
    <property type="term" value="F:hormone activity"/>
    <property type="evidence" value="ECO:0007669"/>
    <property type="project" value="InterPro"/>
</dbReference>
<evidence type="ECO:0000256" key="4">
    <source>
        <dbReference type="SAM" id="MobiDB-lite"/>
    </source>
</evidence>
<dbReference type="InParanoid" id="A0A6J2M2I4"/>
<evidence type="ECO:0000256" key="2">
    <source>
        <dbReference type="ARBA" id="ARBA00023157"/>
    </source>
</evidence>
<dbReference type="KEGG" id="pdic:114500957"/>
<dbReference type="PANTHER" id="PTHR10505">
    <property type="entry name" value="CALCITONIN-RELATED"/>
    <property type="match status" value="1"/>
</dbReference>
<feature type="region of interest" description="Disordered" evidence="4">
    <location>
        <begin position="106"/>
        <end position="125"/>
    </location>
</feature>
<feature type="chain" id="PRO_5026647426" evidence="5">
    <location>
        <begin position="26"/>
        <end position="125"/>
    </location>
</feature>
<sequence>MGFLKFSLFLALGIFVLYQVGKLQAAPSRFSVENNPPPASLNEEEGDLLLALLVREFMKKMANEKERLAEGSSITAQKRACNTGTCLTQKLAGLLSRSGSVAHTKMLPPDMVANDSGRKGRDLDA</sequence>
<feature type="compositionally biased region" description="Basic and acidic residues" evidence="4">
    <location>
        <begin position="116"/>
        <end position="125"/>
    </location>
</feature>
<dbReference type="Pfam" id="PF00214">
    <property type="entry name" value="Calc_CGRP_IAPP"/>
    <property type="match status" value="1"/>
</dbReference>